<reference evidence="1" key="2">
    <citation type="journal article" date="2015" name="Data Brief">
        <title>Shoot transcriptome of the giant reed, Arundo donax.</title>
        <authorList>
            <person name="Barrero R.A."/>
            <person name="Guerrero F.D."/>
            <person name="Moolhuijzen P."/>
            <person name="Goolsby J.A."/>
            <person name="Tidwell J."/>
            <person name="Bellgard S.E."/>
            <person name="Bellgard M.I."/>
        </authorList>
    </citation>
    <scope>NUCLEOTIDE SEQUENCE</scope>
    <source>
        <tissue evidence="1">Shoot tissue taken approximately 20 cm above the soil surface</tissue>
    </source>
</reference>
<sequence>MQKVLLLLSPSRTTVQIFLKKHHQLAHSFLKSRIVKLVQL</sequence>
<organism evidence="1">
    <name type="scientific">Arundo donax</name>
    <name type="common">Giant reed</name>
    <name type="synonym">Donax arundinaceus</name>
    <dbReference type="NCBI Taxonomy" id="35708"/>
    <lineage>
        <taxon>Eukaryota</taxon>
        <taxon>Viridiplantae</taxon>
        <taxon>Streptophyta</taxon>
        <taxon>Embryophyta</taxon>
        <taxon>Tracheophyta</taxon>
        <taxon>Spermatophyta</taxon>
        <taxon>Magnoliopsida</taxon>
        <taxon>Liliopsida</taxon>
        <taxon>Poales</taxon>
        <taxon>Poaceae</taxon>
        <taxon>PACMAD clade</taxon>
        <taxon>Arundinoideae</taxon>
        <taxon>Arundineae</taxon>
        <taxon>Arundo</taxon>
    </lineage>
</organism>
<name>A0A0A9GB96_ARUDO</name>
<protein>
    <submittedName>
        <fullName evidence="1">Uncharacterized protein</fullName>
    </submittedName>
</protein>
<dbReference type="AlphaFoldDB" id="A0A0A9GB96"/>
<evidence type="ECO:0000313" key="1">
    <source>
        <dbReference type="EMBL" id="JAE17953.1"/>
    </source>
</evidence>
<accession>A0A0A9GB96</accession>
<reference evidence="1" key="1">
    <citation type="submission" date="2014-09" db="EMBL/GenBank/DDBJ databases">
        <authorList>
            <person name="Magalhaes I.L.F."/>
            <person name="Oliveira U."/>
            <person name="Santos F.R."/>
            <person name="Vidigal T.H.D.A."/>
            <person name="Brescovit A.D."/>
            <person name="Santos A.J."/>
        </authorList>
    </citation>
    <scope>NUCLEOTIDE SEQUENCE</scope>
    <source>
        <tissue evidence="1">Shoot tissue taken approximately 20 cm above the soil surface</tissue>
    </source>
</reference>
<dbReference type="EMBL" id="GBRH01179943">
    <property type="protein sequence ID" value="JAE17953.1"/>
    <property type="molecule type" value="Transcribed_RNA"/>
</dbReference>
<proteinExistence type="predicted"/>